<dbReference type="Gene3D" id="3.40.630.10">
    <property type="entry name" value="Zn peptidases"/>
    <property type="match status" value="1"/>
</dbReference>
<dbReference type="Pfam" id="PF09940">
    <property type="entry name" value="DUF2172"/>
    <property type="match status" value="1"/>
</dbReference>
<feature type="domain" description="UCP01524 winged helix-turn-helix" evidence="2">
    <location>
        <begin position="311"/>
        <end position="380"/>
    </location>
</feature>
<protein>
    <submittedName>
        <fullName evidence="4">DUF4910 domain-containing protein</fullName>
    </submittedName>
</protein>
<dbReference type="Gene3D" id="1.10.10.10">
    <property type="entry name" value="Winged helix-like DNA-binding domain superfamily/Winged helix DNA-binding domain"/>
    <property type="match status" value="1"/>
</dbReference>
<proteinExistence type="predicted"/>
<feature type="domain" description="DUF4910" evidence="3">
    <location>
        <begin position="2"/>
        <end position="309"/>
    </location>
</feature>
<dbReference type="InterPro" id="IPR032589">
    <property type="entry name" value="DUF4910"/>
</dbReference>
<gene>
    <name evidence="4" type="ORF">FRQ10_08740</name>
</gene>
<dbReference type="Gene3D" id="3.50.30.90">
    <property type="match status" value="1"/>
</dbReference>
<dbReference type="EMBL" id="AAJDDA010000029">
    <property type="protein sequence ID" value="ECK7611166.1"/>
    <property type="molecule type" value="Genomic_DNA"/>
</dbReference>
<sequence>FHSIKSGTKVFDWIVPDEWNAKEAYIITPEGEKICDFKKHNLHLLNYSEAIDKEIELEELQNHLYSIEEMPDAIPYVTSYYKRRWGFCLTHNERKKLKKGKYKVYINAKHDENGVLDYADFILPSTQNSKDEILISTYLCHPSMANNELSGPVVAIFLAKWLLSLKERRYNYRFVIIPETIGSIVYLSKHLEHLKKHVKAGFVLSCLGDDHTYSLIHTPKENTLSDKVALHTLKNKENFKAFSFLDRGSDERQYNAPLVNLGIVGVCRTRYGDYDGYHNSKDDLNFISEKGLMGGLQSMQEMILNLEINAVYENTIVCEPNLGKRGLYHTLSTANDIPLACNFLAYCDGENDIIDIANILNMQAYEFKELLEKIKFYGLVK</sequence>
<evidence type="ECO:0000259" key="1">
    <source>
        <dbReference type="Pfam" id="PF09940"/>
    </source>
</evidence>
<organism evidence="4">
    <name type="scientific">Campylobacter jejuni</name>
    <dbReference type="NCBI Taxonomy" id="197"/>
    <lineage>
        <taxon>Bacteria</taxon>
        <taxon>Pseudomonadati</taxon>
        <taxon>Campylobacterota</taxon>
        <taxon>Epsilonproteobacteria</taxon>
        <taxon>Campylobacterales</taxon>
        <taxon>Campylobacteraceae</taxon>
        <taxon>Campylobacter</taxon>
    </lineage>
</organism>
<accession>A0A693LIH3</accession>
<dbReference type="InterPro" id="IPR032622">
    <property type="entry name" value="UCP01524_HTH"/>
</dbReference>
<evidence type="ECO:0000259" key="3">
    <source>
        <dbReference type="Pfam" id="PF16254"/>
    </source>
</evidence>
<feature type="domain" description="DUF2172" evidence="1">
    <location>
        <begin position="18"/>
        <end position="108"/>
    </location>
</feature>
<evidence type="ECO:0000259" key="2">
    <source>
        <dbReference type="Pfam" id="PF16221"/>
    </source>
</evidence>
<name>A0A693LIH3_CAMJU</name>
<dbReference type="InterPro" id="IPR032610">
    <property type="entry name" value="DUF2172"/>
</dbReference>
<dbReference type="AlphaFoldDB" id="A0A693LIH3"/>
<comment type="caution">
    <text evidence="4">The sequence shown here is derived from an EMBL/GenBank/DDBJ whole genome shotgun (WGS) entry which is preliminary data.</text>
</comment>
<reference evidence="4" key="1">
    <citation type="submission" date="2019-08" db="EMBL/GenBank/DDBJ databases">
        <authorList>
            <person name="Ashton P.M."/>
            <person name="Dallman T."/>
            <person name="Nair S."/>
            <person name="De Pinna E."/>
            <person name="Peters T."/>
            <person name="Grant K."/>
        </authorList>
    </citation>
    <scope>NUCLEOTIDE SEQUENCE</scope>
    <source>
        <strain evidence="4">765674</strain>
    </source>
</reference>
<dbReference type="SUPFAM" id="SSF53187">
    <property type="entry name" value="Zn-dependent exopeptidases"/>
    <property type="match status" value="1"/>
</dbReference>
<dbReference type="Pfam" id="PF16221">
    <property type="entry name" value="HTH_47"/>
    <property type="match status" value="1"/>
</dbReference>
<feature type="non-terminal residue" evidence="4">
    <location>
        <position position="1"/>
    </location>
</feature>
<dbReference type="Pfam" id="PF16254">
    <property type="entry name" value="DUF4910"/>
    <property type="match status" value="1"/>
</dbReference>
<dbReference type="InterPro" id="IPR036388">
    <property type="entry name" value="WH-like_DNA-bd_sf"/>
</dbReference>
<evidence type="ECO:0000313" key="4">
    <source>
        <dbReference type="EMBL" id="ECK7611166.1"/>
    </source>
</evidence>